<keyword evidence="8 9" id="KW-0472">Membrane</keyword>
<evidence type="ECO:0000313" key="11">
    <source>
        <dbReference type="EMBL" id="MBE6061673.1"/>
    </source>
</evidence>
<evidence type="ECO:0000256" key="7">
    <source>
        <dbReference type="ARBA" id="ARBA00022989"/>
    </source>
</evidence>
<feature type="transmembrane region" description="Helical" evidence="9">
    <location>
        <begin position="154"/>
        <end position="175"/>
    </location>
</feature>
<gene>
    <name evidence="11" type="ORF">E7215_16140</name>
</gene>
<proteinExistence type="inferred from homology"/>
<accession>A0A927W6T6</accession>
<comment type="similarity">
    <text evidence="2 9">Belongs to the ABC-2 integral membrane protein family.</text>
</comment>
<dbReference type="PROSITE" id="PS51012">
    <property type="entry name" value="ABC_TM2"/>
    <property type="match status" value="1"/>
</dbReference>
<feature type="transmembrane region" description="Helical" evidence="9">
    <location>
        <begin position="120"/>
        <end position="148"/>
    </location>
</feature>
<dbReference type="InterPro" id="IPR013525">
    <property type="entry name" value="ABC2_TM"/>
</dbReference>
<comment type="subcellular location">
    <subcellularLocation>
        <location evidence="1">Cell inner membrane</location>
        <topology evidence="1">Multi-pass membrane protein</topology>
    </subcellularLocation>
    <subcellularLocation>
        <location evidence="9">Cell membrane</location>
        <topology evidence="9">Multi-pass membrane protein</topology>
    </subcellularLocation>
</comment>
<feature type="transmembrane region" description="Helical" evidence="9">
    <location>
        <begin position="43"/>
        <end position="64"/>
    </location>
</feature>
<sequence>MNEVILITGKPSHKKRLKELWKYREVITFLSWKDIIVRYKQTALGILWAIFQPIFSMIIMTFVFGGLANMPSENGVPYAIMVYSALLPWNFFSAAFNGVSNSLVNNGHMIKKIYFPRLTLPIASVVTAFIDFVISLLVLLIIMIFTGYLPPIKILLFPCFIILAFIIALGFGLFFSTLNVKYRDIRYMVPVMLQFGMYLSPVAYTSSVIPTNLRLIYSINPLVGVIEGFRWCIIPSARIYVPALIFSIVTALIGLILGVKFFIKFEDTFADVI</sequence>
<evidence type="ECO:0000256" key="5">
    <source>
        <dbReference type="ARBA" id="ARBA00022519"/>
    </source>
</evidence>
<feature type="transmembrane region" description="Helical" evidence="9">
    <location>
        <begin position="76"/>
        <end position="99"/>
    </location>
</feature>
<keyword evidence="5" id="KW-0997">Cell inner membrane</keyword>
<evidence type="ECO:0000256" key="6">
    <source>
        <dbReference type="ARBA" id="ARBA00022692"/>
    </source>
</evidence>
<dbReference type="InterPro" id="IPR047817">
    <property type="entry name" value="ABC2_TM_bact-type"/>
</dbReference>
<name>A0A927W6T6_9CLOT</name>
<evidence type="ECO:0000259" key="10">
    <source>
        <dbReference type="PROSITE" id="PS51012"/>
    </source>
</evidence>
<evidence type="ECO:0000256" key="2">
    <source>
        <dbReference type="ARBA" id="ARBA00007783"/>
    </source>
</evidence>
<dbReference type="Proteomes" id="UP000768462">
    <property type="component" value="Unassembled WGS sequence"/>
</dbReference>
<comment type="caution">
    <text evidence="11">The sequence shown here is derived from an EMBL/GenBank/DDBJ whole genome shotgun (WGS) entry which is preliminary data.</text>
</comment>
<organism evidence="11 12">
    <name type="scientific">Clostridium sulfidigenes</name>
    <dbReference type="NCBI Taxonomy" id="318464"/>
    <lineage>
        <taxon>Bacteria</taxon>
        <taxon>Bacillati</taxon>
        <taxon>Bacillota</taxon>
        <taxon>Clostridia</taxon>
        <taxon>Eubacteriales</taxon>
        <taxon>Clostridiaceae</taxon>
        <taxon>Clostridium</taxon>
    </lineage>
</organism>
<feature type="transmembrane region" description="Helical" evidence="9">
    <location>
        <begin position="187"/>
        <end position="209"/>
    </location>
</feature>
<dbReference type="GO" id="GO:0015920">
    <property type="term" value="P:lipopolysaccharide transport"/>
    <property type="evidence" value="ECO:0007669"/>
    <property type="project" value="TreeGrafter"/>
</dbReference>
<evidence type="ECO:0000256" key="9">
    <source>
        <dbReference type="RuleBase" id="RU361157"/>
    </source>
</evidence>
<dbReference type="AlphaFoldDB" id="A0A927W6T6"/>
<evidence type="ECO:0000256" key="1">
    <source>
        <dbReference type="ARBA" id="ARBA00004429"/>
    </source>
</evidence>
<keyword evidence="4 9" id="KW-1003">Cell membrane</keyword>
<evidence type="ECO:0000313" key="12">
    <source>
        <dbReference type="Proteomes" id="UP000768462"/>
    </source>
</evidence>
<keyword evidence="7 9" id="KW-1133">Transmembrane helix</keyword>
<evidence type="ECO:0000256" key="4">
    <source>
        <dbReference type="ARBA" id="ARBA00022475"/>
    </source>
</evidence>
<evidence type="ECO:0000256" key="8">
    <source>
        <dbReference type="ARBA" id="ARBA00023136"/>
    </source>
</evidence>
<feature type="transmembrane region" description="Helical" evidence="9">
    <location>
        <begin position="240"/>
        <end position="263"/>
    </location>
</feature>
<dbReference type="Pfam" id="PF01061">
    <property type="entry name" value="ABC2_membrane"/>
    <property type="match status" value="1"/>
</dbReference>
<evidence type="ECO:0000256" key="3">
    <source>
        <dbReference type="ARBA" id="ARBA00022448"/>
    </source>
</evidence>
<keyword evidence="6 9" id="KW-0812">Transmembrane</keyword>
<feature type="transmembrane region" description="Helical" evidence="9">
    <location>
        <begin position="215"/>
        <end position="233"/>
    </location>
</feature>
<dbReference type="GO" id="GO:0005886">
    <property type="term" value="C:plasma membrane"/>
    <property type="evidence" value="ECO:0007669"/>
    <property type="project" value="UniProtKB-SubCell"/>
</dbReference>
<dbReference type="PANTHER" id="PTHR30413">
    <property type="entry name" value="INNER MEMBRANE TRANSPORT PERMEASE"/>
    <property type="match status" value="1"/>
</dbReference>
<dbReference type="EMBL" id="SVCM01000189">
    <property type="protein sequence ID" value="MBE6061673.1"/>
    <property type="molecule type" value="Genomic_DNA"/>
</dbReference>
<dbReference type="PANTHER" id="PTHR30413:SF8">
    <property type="entry name" value="TRANSPORT PERMEASE PROTEIN"/>
    <property type="match status" value="1"/>
</dbReference>
<reference evidence="11" key="1">
    <citation type="submission" date="2019-04" db="EMBL/GenBank/DDBJ databases">
        <title>Evolution of Biomass-Degrading Anaerobic Consortia Revealed by Metagenomics.</title>
        <authorList>
            <person name="Peng X."/>
        </authorList>
    </citation>
    <scope>NUCLEOTIDE SEQUENCE</scope>
    <source>
        <strain evidence="11">SIG254</strain>
    </source>
</reference>
<dbReference type="GO" id="GO:0140359">
    <property type="term" value="F:ABC-type transporter activity"/>
    <property type="evidence" value="ECO:0007669"/>
    <property type="project" value="InterPro"/>
</dbReference>
<protein>
    <recommendedName>
        <fullName evidence="9">Transport permease protein</fullName>
    </recommendedName>
</protein>
<feature type="domain" description="ABC transmembrane type-2" evidence="10">
    <location>
        <begin position="44"/>
        <end position="265"/>
    </location>
</feature>
<keyword evidence="3 9" id="KW-0813">Transport</keyword>